<comment type="caution">
    <text evidence="13">The sequence shown here is derived from an EMBL/GenBank/DDBJ whole genome shotgun (WGS) entry which is preliminary data.</text>
</comment>
<dbReference type="SUPFAM" id="SSF47807">
    <property type="entry name" value="5' to 3' exonuclease, C-terminal subdomain"/>
    <property type="match status" value="1"/>
</dbReference>
<dbReference type="InterPro" id="IPR020046">
    <property type="entry name" value="5-3_exonucl_a-hlix_arch_N"/>
</dbReference>
<dbReference type="EC" id="2.7.7.7" evidence="2"/>
<dbReference type="Pfam" id="PF02739">
    <property type="entry name" value="5_3_exonuc_N"/>
    <property type="match status" value="1"/>
</dbReference>
<dbReference type="InterPro" id="IPR043502">
    <property type="entry name" value="DNA/RNA_pol_sf"/>
</dbReference>
<dbReference type="CDD" id="cd08637">
    <property type="entry name" value="DNA_pol_A_pol_I_C"/>
    <property type="match status" value="1"/>
</dbReference>
<evidence type="ECO:0000313" key="13">
    <source>
        <dbReference type="EMBL" id="HFZ08746.1"/>
    </source>
</evidence>
<dbReference type="PRINTS" id="PR00868">
    <property type="entry name" value="DNAPOLI"/>
</dbReference>
<dbReference type="Gene3D" id="1.10.150.20">
    <property type="entry name" value="5' to 3' exonuclease, C-terminal subdomain"/>
    <property type="match status" value="2"/>
</dbReference>
<dbReference type="GO" id="GO:0008409">
    <property type="term" value="F:5'-3' exonuclease activity"/>
    <property type="evidence" value="ECO:0007669"/>
    <property type="project" value="InterPro"/>
</dbReference>
<evidence type="ECO:0000259" key="11">
    <source>
        <dbReference type="SMART" id="SM00475"/>
    </source>
</evidence>
<evidence type="ECO:0000259" key="12">
    <source>
        <dbReference type="SMART" id="SM00482"/>
    </source>
</evidence>
<dbReference type="CDD" id="cd09898">
    <property type="entry name" value="H3TH_53EXO"/>
    <property type="match status" value="1"/>
</dbReference>
<dbReference type="EMBL" id="DTGG01000039">
    <property type="protein sequence ID" value="HFZ08746.1"/>
    <property type="molecule type" value="Genomic_DNA"/>
</dbReference>
<dbReference type="InterPro" id="IPR029060">
    <property type="entry name" value="PIN-like_dom_sf"/>
</dbReference>
<dbReference type="AlphaFoldDB" id="A0A7V3J9C1"/>
<evidence type="ECO:0000256" key="9">
    <source>
        <dbReference type="ARBA" id="ARBA00023204"/>
    </source>
</evidence>
<dbReference type="GO" id="GO:0006261">
    <property type="term" value="P:DNA-templated DNA replication"/>
    <property type="evidence" value="ECO:0007669"/>
    <property type="project" value="InterPro"/>
</dbReference>
<reference evidence="13" key="1">
    <citation type="journal article" date="2020" name="mSystems">
        <title>Genome- and Community-Level Interaction Insights into Carbon Utilization and Element Cycling Functions of Hydrothermarchaeota in Hydrothermal Sediment.</title>
        <authorList>
            <person name="Zhou Z."/>
            <person name="Liu Y."/>
            <person name="Xu W."/>
            <person name="Pan J."/>
            <person name="Luo Z.H."/>
            <person name="Li M."/>
        </authorList>
    </citation>
    <scope>NUCLEOTIDE SEQUENCE [LARGE SCALE GENOMIC DNA]</scope>
    <source>
        <strain evidence="13">SpSt-757</strain>
    </source>
</reference>
<accession>A0A7V3J9C1</accession>
<dbReference type="InterPro" id="IPR008918">
    <property type="entry name" value="HhH2"/>
</dbReference>
<sequence>MRLLIVDGASLAYRAYYAFRDRPLINSKGIVTSGPYAFTNSLMKMLRELKPTHVAVVFDAKGKTFRHEIFVEYKAQRPKAPPDFALQLSYIKEILDGMNLKRYEIPGVEADDVIATLSKIAEGKGFEVFVATLDKDLYQIVSERVYIIDTREGGIKIITEKDILDKFGVKPFQIPDFLVLVGDKIDNIPGVPGIGEKTAAEVLNKYGSLEKILSLEDGSDEVIRKIKAHRDFIMESLQLNKLRTNVLDSVNFEEMELRPWNKEKLLQVFRELEFYSLMREIAEEITPEIVTASHIPMNLLSAEYISIGILGDHLLLSGGENVVYKVPMEKGISFLENFQGKLVTFESKKIYKEIENMKRTLDFDILVASFLLDSDKPKFEPDVIFLEWPGIKLSERKELREAQICDCSARAYKFLKSQIEKLELREVFERIELPLQRVLAEMEKVGIKIDRRKLEELSLQMEQRIKELENKVYELAGVRFNVNSPKQLAEVLFVKHKLKPIKKTKTGYSTDEETLRKLAEVHPLPSAILEYREVFKLKSTYVDVFRELMDEKTDRIYPSYNQVGAATGRISCYNPNFQTIPIKSPLGKNIRDMIIAEPGYKILTADYSQVELRILAHFSGDERLIDIFEKDLDVHTITASYIFGKRLDEITEAERRKAKTVNFGIIYGMSPYGLSKELNISVEEANSFISNFFATYPGVMKWIKENLEFALKNGYVKTLYGRIRKVPQIFSGNSNIVEQGKRIAINTPIQGTAADIIKLSMVEIYNELKRNGFKSKIILQIHDELLLEVKEEEINAVTQIVKEKMEGVCKLRVPLKVEIGVGESWLLASSK</sequence>
<dbReference type="FunFam" id="1.20.1060.10:FF:000001">
    <property type="entry name" value="DNA polymerase I"/>
    <property type="match status" value="1"/>
</dbReference>
<dbReference type="PANTHER" id="PTHR10133:SF27">
    <property type="entry name" value="DNA POLYMERASE NU"/>
    <property type="match status" value="1"/>
</dbReference>
<evidence type="ECO:0000256" key="6">
    <source>
        <dbReference type="ARBA" id="ARBA00022763"/>
    </source>
</evidence>
<dbReference type="Gene3D" id="1.20.1060.10">
    <property type="entry name" value="Taq DNA Polymerase, Chain T, domain 4"/>
    <property type="match status" value="1"/>
</dbReference>
<evidence type="ECO:0000256" key="7">
    <source>
        <dbReference type="ARBA" id="ARBA00022932"/>
    </source>
</evidence>
<name>A0A7V3J9C1_UNCC3</name>
<dbReference type="Gene3D" id="3.30.420.10">
    <property type="entry name" value="Ribonuclease H-like superfamily/Ribonuclease H"/>
    <property type="match status" value="1"/>
</dbReference>
<evidence type="ECO:0000256" key="8">
    <source>
        <dbReference type="ARBA" id="ARBA00023125"/>
    </source>
</evidence>
<keyword evidence="7" id="KW-0239">DNA-directed DNA polymerase</keyword>
<protein>
    <recommendedName>
        <fullName evidence="2">DNA-directed DNA polymerase</fullName>
        <ecNumber evidence="2">2.7.7.7</ecNumber>
    </recommendedName>
</protein>
<evidence type="ECO:0000256" key="2">
    <source>
        <dbReference type="ARBA" id="ARBA00012417"/>
    </source>
</evidence>
<dbReference type="FunFam" id="1.10.150.20:FF:000003">
    <property type="entry name" value="DNA polymerase I"/>
    <property type="match status" value="1"/>
</dbReference>
<keyword evidence="9" id="KW-0234">DNA repair</keyword>
<keyword evidence="8" id="KW-0238">DNA-binding</keyword>
<evidence type="ECO:0000256" key="10">
    <source>
        <dbReference type="ARBA" id="ARBA00049244"/>
    </source>
</evidence>
<gene>
    <name evidence="13" type="ORF">ENV41_01250</name>
</gene>
<dbReference type="SUPFAM" id="SSF88723">
    <property type="entry name" value="PIN domain-like"/>
    <property type="match status" value="1"/>
</dbReference>
<keyword evidence="4" id="KW-0548">Nucleotidyltransferase</keyword>
<dbReference type="InterPro" id="IPR036397">
    <property type="entry name" value="RNaseH_sf"/>
</dbReference>
<comment type="similarity">
    <text evidence="1">Belongs to the DNA polymerase type-A family.</text>
</comment>
<dbReference type="PROSITE" id="PS00447">
    <property type="entry name" value="DNA_POLYMERASE_A"/>
    <property type="match status" value="1"/>
</dbReference>
<dbReference type="InterPro" id="IPR002421">
    <property type="entry name" value="5-3_exonuclease"/>
</dbReference>
<dbReference type="GO" id="GO:0003677">
    <property type="term" value="F:DNA binding"/>
    <property type="evidence" value="ECO:0007669"/>
    <property type="project" value="UniProtKB-KW"/>
</dbReference>
<keyword evidence="3" id="KW-0808">Transferase</keyword>
<dbReference type="Gene3D" id="3.30.70.370">
    <property type="match status" value="1"/>
</dbReference>
<dbReference type="InterPro" id="IPR001098">
    <property type="entry name" value="DNA-dir_DNA_pol_A_palm_dom"/>
</dbReference>
<dbReference type="Pfam" id="PF01367">
    <property type="entry name" value="5_3_exonuc"/>
    <property type="match status" value="1"/>
</dbReference>
<evidence type="ECO:0000256" key="5">
    <source>
        <dbReference type="ARBA" id="ARBA00022705"/>
    </source>
</evidence>
<dbReference type="InterPro" id="IPR020045">
    <property type="entry name" value="DNA_polI_H3TH"/>
</dbReference>
<keyword evidence="6" id="KW-0227">DNA damage</keyword>
<dbReference type="GO" id="GO:0006302">
    <property type="term" value="P:double-strand break repair"/>
    <property type="evidence" value="ECO:0007669"/>
    <property type="project" value="TreeGrafter"/>
</dbReference>
<evidence type="ECO:0000256" key="4">
    <source>
        <dbReference type="ARBA" id="ARBA00022695"/>
    </source>
</evidence>
<dbReference type="SMART" id="SM00279">
    <property type="entry name" value="HhH2"/>
    <property type="match status" value="1"/>
</dbReference>
<feature type="domain" description="DNA-directed DNA polymerase family A palm" evidence="12">
    <location>
        <begin position="587"/>
        <end position="793"/>
    </location>
</feature>
<dbReference type="SMART" id="SM00482">
    <property type="entry name" value="POLAc"/>
    <property type="match status" value="1"/>
</dbReference>
<dbReference type="InterPro" id="IPR002298">
    <property type="entry name" value="DNA_polymerase_A"/>
</dbReference>
<dbReference type="InterPro" id="IPR036279">
    <property type="entry name" value="5-3_exonuclease_C_sf"/>
</dbReference>
<dbReference type="GO" id="GO:0003887">
    <property type="term" value="F:DNA-directed DNA polymerase activity"/>
    <property type="evidence" value="ECO:0007669"/>
    <property type="project" value="UniProtKB-KW"/>
</dbReference>
<keyword evidence="5" id="KW-0235">DNA replication</keyword>
<dbReference type="InterPro" id="IPR019760">
    <property type="entry name" value="DNA-dir_DNA_pol_A_CS"/>
</dbReference>
<proteinExistence type="inferred from homology"/>
<comment type="catalytic activity">
    <reaction evidence="10">
        <text>DNA(n) + a 2'-deoxyribonucleoside 5'-triphosphate = DNA(n+1) + diphosphate</text>
        <dbReference type="Rhea" id="RHEA:22508"/>
        <dbReference type="Rhea" id="RHEA-COMP:17339"/>
        <dbReference type="Rhea" id="RHEA-COMP:17340"/>
        <dbReference type="ChEBI" id="CHEBI:33019"/>
        <dbReference type="ChEBI" id="CHEBI:61560"/>
        <dbReference type="ChEBI" id="CHEBI:173112"/>
        <dbReference type="EC" id="2.7.7.7"/>
    </reaction>
</comment>
<dbReference type="FunFam" id="1.10.150.20:FF:000002">
    <property type="entry name" value="DNA polymerase I"/>
    <property type="match status" value="1"/>
</dbReference>
<dbReference type="SMART" id="SM00475">
    <property type="entry name" value="53EXOc"/>
    <property type="match status" value="1"/>
</dbReference>
<feature type="domain" description="5'-3' exonuclease" evidence="11">
    <location>
        <begin position="1"/>
        <end position="258"/>
    </location>
</feature>
<organism evidence="13">
    <name type="scientific">candidate division CPR3 bacterium</name>
    <dbReference type="NCBI Taxonomy" id="2268181"/>
    <lineage>
        <taxon>Bacteria</taxon>
        <taxon>Bacteria division CPR3</taxon>
    </lineage>
</organism>
<dbReference type="SUPFAM" id="SSF56672">
    <property type="entry name" value="DNA/RNA polymerases"/>
    <property type="match status" value="1"/>
</dbReference>
<dbReference type="Gene3D" id="3.40.50.1010">
    <property type="entry name" value="5'-nuclease"/>
    <property type="match status" value="1"/>
</dbReference>
<evidence type="ECO:0000256" key="1">
    <source>
        <dbReference type="ARBA" id="ARBA00007705"/>
    </source>
</evidence>
<evidence type="ECO:0000256" key="3">
    <source>
        <dbReference type="ARBA" id="ARBA00022679"/>
    </source>
</evidence>
<dbReference type="Pfam" id="PF00476">
    <property type="entry name" value="DNA_pol_A"/>
    <property type="match status" value="1"/>
</dbReference>
<dbReference type="CDD" id="cd09859">
    <property type="entry name" value="PIN_53EXO"/>
    <property type="match status" value="1"/>
</dbReference>
<dbReference type="PANTHER" id="PTHR10133">
    <property type="entry name" value="DNA POLYMERASE I"/>
    <property type="match status" value="1"/>
</dbReference>